<evidence type="ECO:0000313" key="4">
    <source>
        <dbReference type="Proteomes" id="UP001273166"/>
    </source>
</evidence>
<reference evidence="3" key="2">
    <citation type="submission" date="2023-06" db="EMBL/GenBank/DDBJ databases">
        <authorList>
            <consortium name="Lawrence Berkeley National Laboratory"/>
            <person name="Mondo S.J."/>
            <person name="Hensen N."/>
            <person name="Bonometti L."/>
            <person name="Westerberg I."/>
            <person name="Brannstrom I.O."/>
            <person name="Guillou S."/>
            <person name="Cros-Aarteil S."/>
            <person name="Calhoun S."/>
            <person name="Haridas S."/>
            <person name="Kuo A."/>
            <person name="Pangilinan J."/>
            <person name="Riley R."/>
            <person name="Labutti K."/>
            <person name="Andreopoulos B."/>
            <person name="Lipzen A."/>
            <person name="Chen C."/>
            <person name="Yanf M."/>
            <person name="Daum C."/>
            <person name="Ng V."/>
            <person name="Clum A."/>
            <person name="Steindorff A."/>
            <person name="Ohm R."/>
            <person name="Martin F."/>
            <person name="Silar P."/>
            <person name="Natvig D."/>
            <person name="Lalanne C."/>
            <person name="Gautier V."/>
            <person name="Ament-Velasquez S.L."/>
            <person name="Kruys A."/>
            <person name="Hutchinson M.I."/>
            <person name="Powell A.J."/>
            <person name="Barry K."/>
            <person name="Miller A.N."/>
            <person name="Grigoriev I.V."/>
            <person name="Debuchy R."/>
            <person name="Gladieux P."/>
            <person name="Thoren M.H."/>
            <person name="Johannesson H."/>
        </authorList>
    </citation>
    <scope>NUCLEOTIDE SEQUENCE</scope>
    <source>
        <strain evidence="3">CBS 333.67</strain>
    </source>
</reference>
<evidence type="ECO:0000313" key="3">
    <source>
        <dbReference type="EMBL" id="KAK3305856.1"/>
    </source>
</evidence>
<dbReference type="RefSeq" id="XP_062721636.1">
    <property type="nucleotide sequence ID" value="XM_062862692.1"/>
</dbReference>
<comment type="caution">
    <text evidence="3">The sequence shown here is derived from an EMBL/GenBank/DDBJ whole genome shotgun (WGS) entry which is preliminary data.</text>
</comment>
<feature type="region of interest" description="Disordered" evidence="1">
    <location>
        <begin position="210"/>
        <end position="239"/>
    </location>
</feature>
<feature type="region of interest" description="Disordered" evidence="1">
    <location>
        <begin position="1"/>
        <end position="189"/>
    </location>
</feature>
<feature type="compositionally biased region" description="Basic and acidic residues" evidence="1">
    <location>
        <begin position="215"/>
        <end position="232"/>
    </location>
</feature>
<gene>
    <name evidence="3" type="ORF">B0T15DRAFT_212655</name>
</gene>
<dbReference type="EMBL" id="JAUDZG010000004">
    <property type="protein sequence ID" value="KAK3305856.1"/>
    <property type="molecule type" value="Genomic_DNA"/>
</dbReference>
<feature type="compositionally biased region" description="Basic residues" evidence="1">
    <location>
        <begin position="270"/>
        <end position="286"/>
    </location>
</feature>
<proteinExistence type="predicted"/>
<organism evidence="3 4">
    <name type="scientific">Chaetomium strumarium</name>
    <dbReference type="NCBI Taxonomy" id="1170767"/>
    <lineage>
        <taxon>Eukaryota</taxon>
        <taxon>Fungi</taxon>
        <taxon>Dikarya</taxon>
        <taxon>Ascomycota</taxon>
        <taxon>Pezizomycotina</taxon>
        <taxon>Sordariomycetes</taxon>
        <taxon>Sordariomycetidae</taxon>
        <taxon>Sordariales</taxon>
        <taxon>Chaetomiaceae</taxon>
        <taxon>Chaetomium</taxon>
    </lineage>
</organism>
<name>A0AAJ0GTH9_9PEZI</name>
<evidence type="ECO:0000259" key="2">
    <source>
        <dbReference type="Pfam" id="PF13878"/>
    </source>
</evidence>
<feature type="domain" description="N-acetyltransferase ESCO zinc-finger" evidence="2">
    <location>
        <begin position="236"/>
        <end position="275"/>
    </location>
</feature>
<feature type="compositionally biased region" description="Low complexity" evidence="1">
    <location>
        <begin position="173"/>
        <end position="182"/>
    </location>
</feature>
<protein>
    <recommendedName>
        <fullName evidence="2">N-acetyltransferase ESCO zinc-finger domain-containing protein</fullName>
    </recommendedName>
</protein>
<evidence type="ECO:0000256" key="1">
    <source>
        <dbReference type="SAM" id="MobiDB-lite"/>
    </source>
</evidence>
<feature type="region of interest" description="Disordered" evidence="1">
    <location>
        <begin position="263"/>
        <end position="286"/>
    </location>
</feature>
<accession>A0AAJ0GTH9</accession>
<feature type="compositionally biased region" description="Polar residues" evidence="1">
    <location>
        <begin position="1"/>
        <end position="15"/>
    </location>
</feature>
<keyword evidence="4" id="KW-1185">Reference proteome</keyword>
<feature type="compositionally biased region" description="Basic residues" evidence="1">
    <location>
        <begin position="30"/>
        <end position="39"/>
    </location>
</feature>
<dbReference type="GeneID" id="87881521"/>
<feature type="compositionally biased region" description="Basic and acidic residues" evidence="1">
    <location>
        <begin position="144"/>
        <end position="170"/>
    </location>
</feature>
<dbReference type="AlphaFoldDB" id="A0AAJ0GTH9"/>
<dbReference type="InterPro" id="IPR028005">
    <property type="entry name" value="AcTrfase_ESCO_Znf_dom"/>
</dbReference>
<reference evidence="3" key="1">
    <citation type="journal article" date="2023" name="Mol. Phylogenet. Evol.">
        <title>Genome-scale phylogeny and comparative genomics of the fungal order Sordariales.</title>
        <authorList>
            <person name="Hensen N."/>
            <person name="Bonometti L."/>
            <person name="Westerberg I."/>
            <person name="Brannstrom I.O."/>
            <person name="Guillou S."/>
            <person name="Cros-Aarteil S."/>
            <person name="Calhoun S."/>
            <person name="Haridas S."/>
            <person name="Kuo A."/>
            <person name="Mondo S."/>
            <person name="Pangilinan J."/>
            <person name="Riley R."/>
            <person name="LaButti K."/>
            <person name="Andreopoulos B."/>
            <person name="Lipzen A."/>
            <person name="Chen C."/>
            <person name="Yan M."/>
            <person name="Daum C."/>
            <person name="Ng V."/>
            <person name="Clum A."/>
            <person name="Steindorff A."/>
            <person name="Ohm R.A."/>
            <person name="Martin F."/>
            <person name="Silar P."/>
            <person name="Natvig D.O."/>
            <person name="Lalanne C."/>
            <person name="Gautier V."/>
            <person name="Ament-Velasquez S.L."/>
            <person name="Kruys A."/>
            <person name="Hutchinson M.I."/>
            <person name="Powell A.J."/>
            <person name="Barry K."/>
            <person name="Miller A.N."/>
            <person name="Grigoriev I.V."/>
            <person name="Debuchy R."/>
            <person name="Gladieux P."/>
            <person name="Hiltunen Thoren M."/>
            <person name="Johannesson H."/>
        </authorList>
    </citation>
    <scope>NUCLEOTIDE SEQUENCE</scope>
    <source>
        <strain evidence="3">CBS 333.67</strain>
    </source>
</reference>
<dbReference type="Pfam" id="PF13878">
    <property type="entry name" value="zf-C2H2_3"/>
    <property type="match status" value="1"/>
</dbReference>
<dbReference type="Proteomes" id="UP001273166">
    <property type="component" value="Unassembled WGS sequence"/>
</dbReference>
<sequence length="286" mass="31268">MNSTDPGIMSINQPTIPAADVPPVTITPERRKRPLRTYSRRSAPAKGHYGESAPQSEEEKTETVPDVPRAESPQLPVLPRQDQTKRPSRGSILAYFKPVPPSSDDAPVAFACSDSAEPLSTPPTSPLALLLPRKRRRLTTRPHLNPDQRVTDGAEGCIKTDSEPDEESRTSKSRSSSIESTIVVGGNSDSALRPPLCSVAVNTLQPQAAPVSALEHAKPKTTRTSEKKKPAKDMTQTTLSLSIHKEPGFTICGACDILYNPLNEKDRREHNRRHAAHSRRKTKLSS</sequence>